<dbReference type="PROSITE" id="PS50076">
    <property type="entry name" value="DNAJ_2"/>
    <property type="match status" value="1"/>
</dbReference>
<dbReference type="GO" id="GO:0016020">
    <property type="term" value="C:membrane"/>
    <property type="evidence" value="ECO:0007669"/>
    <property type="project" value="UniProtKB-SubCell"/>
</dbReference>
<accession>A0A8H3LNM2</accession>
<feature type="transmembrane region" description="Helical" evidence="6">
    <location>
        <begin position="385"/>
        <end position="409"/>
    </location>
</feature>
<sequence length="453" mass="51946">MTTSLQKDIRLFFDCSMERDTNALYVTLGVQRNATEEEIKKAYRRLALRFHPDKNPNAAEQFKAITHAYEILSDPKKRSVYDKYGEMGVNMMDSVAGFLFDPDIEGPLCFFFTIISISIILLILFFTFLSIRVDGKVSWSLGVVFIPIWIVDLVAFSVLVAQTKKEPTDDDENYEEEFEVDDPGIREQAREKRRQQQRRLHRIRNFLAIAYVLLIFTFQILIVLRADRVITWSAAIVFIPYFIIETINMYPNIIEYMVILKTSRIYDNNGSPSLKLKIKMFFETFWWLLIRVTLAILIVLRIDKVITVSWGIVFFPLYLIGLRYALWILWQWLALRKAESLQNRLKVDVIVSAIAFGIVGTLSYTVIGLLASRLDGNIRIKLSSILIPVFIVLSLLFCCTGCCLPLVFLNWGGIGDDLEGSAETSLISPDKRITYPTIAGPSSSFARNSNDTM</sequence>
<keyword evidence="3" id="KW-0564">Palmitate</keyword>
<proteinExistence type="predicted"/>
<feature type="transmembrane region" description="Helical" evidence="6">
    <location>
        <begin position="203"/>
        <end position="224"/>
    </location>
</feature>
<keyword evidence="6" id="KW-0812">Transmembrane</keyword>
<keyword evidence="5" id="KW-0449">Lipoprotein</keyword>
<dbReference type="SUPFAM" id="SSF46565">
    <property type="entry name" value="Chaperone J-domain"/>
    <property type="match status" value="1"/>
</dbReference>
<dbReference type="GO" id="GO:0005737">
    <property type="term" value="C:cytoplasm"/>
    <property type="evidence" value="ECO:0007669"/>
    <property type="project" value="UniProtKB-ARBA"/>
</dbReference>
<dbReference type="Gene3D" id="1.10.287.110">
    <property type="entry name" value="DnaJ domain"/>
    <property type="match status" value="1"/>
</dbReference>
<dbReference type="InterPro" id="IPR019396">
    <property type="entry name" value="TM_Fragile-X-F-assoc"/>
</dbReference>
<feature type="transmembrane region" description="Helical" evidence="6">
    <location>
        <begin position="108"/>
        <end position="131"/>
    </location>
</feature>
<evidence type="ECO:0000313" key="8">
    <source>
        <dbReference type="EMBL" id="GES88633.1"/>
    </source>
</evidence>
<feature type="transmembrane region" description="Helical" evidence="6">
    <location>
        <begin position="137"/>
        <end position="161"/>
    </location>
</feature>
<dbReference type="PANTHER" id="PTHR44027">
    <property type="entry name" value="DNAJ HOMOLOG SUBFAMILY C MEMBER 5 HOMOLOG"/>
    <property type="match status" value="1"/>
</dbReference>
<dbReference type="Pfam" id="PF00226">
    <property type="entry name" value="DnaJ"/>
    <property type="match status" value="1"/>
</dbReference>
<dbReference type="PANTHER" id="PTHR44027:SF7">
    <property type="entry name" value="DNAJ HOMOLOG SUBFAMILY C MEMBER 5 HOMOLOG"/>
    <property type="match status" value="1"/>
</dbReference>
<dbReference type="AlphaFoldDB" id="A0A8H3LNM2"/>
<dbReference type="Pfam" id="PF10269">
    <property type="entry name" value="Tmemb_185A"/>
    <property type="match status" value="2"/>
</dbReference>
<evidence type="ECO:0000256" key="5">
    <source>
        <dbReference type="ARBA" id="ARBA00023288"/>
    </source>
</evidence>
<dbReference type="InterPro" id="IPR036869">
    <property type="entry name" value="J_dom_sf"/>
</dbReference>
<evidence type="ECO:0000256" key="4">
    <source>
        <dbReference type="ARBA" id="ARBA00023186"/>
    </source>
</evidence>
<evidence type="ECO:0000256" key="2">
    <source>
        <dbReference type="ARBA" id="ARBA00023136"/>
    </source>
</evidence>
<feature type="domain" description="J" evidence="7">
    <location>
        <begin position="23"/>
        <end position="85"/>
    </location>
</feature>
<dbReference type="SMART" id="SM00271">
    <property type="entry name" value="DnaJ"/>
    <property type="match status" value="1"/>
</dbReference>
<feature type="transmembrane region" description="Helical" evidence="6">
    <location>
        <begin position="349"/>
        <end position="373"/>
    </location>
</feature>
<dbReference type="CDD" id="cd06257">
    <property type="entry name" value="DnaJ"/>
    <property type="match status" value="1"/>
</dbReference>
<keyword evidence="4" id="KW-0143">Chaperone</keyword>
<evidence type="ECO:0000256" key="3">
    <source>
        <dbReference type="ARBA" id="ARBA00023139"/>
    </source>
</evidence>
<dbReference type="EMBL" id="BLAL01000180">
    <property type="protein sequence ID" value="GES88633.1"/>
    <property type="molecule type" value="Genomic_DNA"/>
</dbReference>
<reference evidence="8" key="1">
    <citation type="submission" date="2019-10" db="EMBL/GenBank/DDBJ databases">
        <title>Conservation and host-specific expression of non-tandemly repeated heterogenous ribosome RNA gene in arbuscular mycorrhizal fungi.</title>
        <authorList>
            <person name="Maeda T."/>
            <person name="Kobayashi Y."/>
            <person name="Nakagawa T."/>
            <person name="Ezawa T."/>
            <person name="Yamaguchi K."/>
            <person name="Bino T."/>
            <person name="Nishimoto Y."/>
            <person name="Shigenobu S."/>
            <person name="Kawaguchi M."/>
        </authorList>
    </citation>
    <scope>NUCLEOTIDE SEQUENCE</scope>
    <source>
        <strain evidence="8">HR1</strain>
    </source>
</reference>
<dbReference type="InterPro" id="IPR001623">
    <property type="entry name" value="DnaJ_domain"/>
</dbReference>
<gene>
    <name evidence="8" type="ORF">RCL2_001557100</name>
</gene>
<dbReference type="InterPro" id="IPR018253">
    <property type="entry name" value="DnaJ_domain_CS"/>
</dbReference>
<comment type="caution">
    <text evidence="8">The sequence shown here is derived from an EMBL/GenBank/DDBJ whole genome shotgun (WGS) entry which is preliminary data.</text>
</comment>
<comment type="subcellular location">
    <subcellularLocation>
        <location evidence="1">Membrane</location>
        <topology evidence="1">Lipid-anchor</topology>
    </subcellularLocation>
</comment>
<evidence type="ECO:0000256" key="1">
    <source>
        <dbReference type="ARBA" id="ARBA00004635"/>
    </source>
</evidence>
<dbReference type="Proteomes" id="UP000615446">
    <property type="component" value="Unassembled WGS sequence"/>
</dbReference>
<feature type="transmembrane region" description="Helical" evidence="6">
    <location>
        <begin position="230"/>
        <end position="250"/>
    </location>
</feature>
<evidence type="ECO:0000313" key="9">
    <source>
        <dbReference type="Proteomes" id="UP000615446"/>
    </source>
</evidence>
<protein>
    <submittedName>
        <fullName evidence="8">DnaJ-domain-containing protein</fullName>
    </submittedName>
</protein>
<evidence type="ECO:0000256" key="6">
    <source>
        <dbReference type="SAM" id="Phobius"/>
    </source>
</evidence>
<dbReference type="InterPro" id="IPR051434">
    <property type="entry name" value="DnaJ_C_subfamily_member5"/>
</dbReference>
<keyword evidence="6" id="KW-1133">Transmembrane helix</keyword>
<feature type="transmembrane region" description="Helical" evidence="6">
    <location>
        <begin position="284"/>
        <end position="302"/>
    </location>
</feature>
<dbReference type="PRINTS" id="PR00625">
    <property type="entry name" value="JDOMAIN"/>
</dbReference>
<evidence type="ECO:0000259" key="7">
    <source>
        <dbReference type="PROSITE" id="PS50076"/>
    </source>
</evidence>
<keyword evidence="2 6" id="KW-0472">Membrane</keyword>
<dbReference type="OrthoDB" id="10250354at2759"/>
<dbReference type="PROSITE" id="PS00636">
    <property type="entry name" value="DNAJ_1"/>
    <property type="match status" value="1"/>
</dbReference>
<name>A0A8H3LNM2_9GLOM</name>
<organism evidence="8 9">
    <name type="scientific">Rhizophagus clarus</name>
    <dbReference type="NCBI Taxonomy" id="94130"/>
    <lineage>
        <taxon>Eukaryota</taxon>
        <taxon>Fungi</taxon>
        <taxon>Fungi incertae sedis</taxon>
        <taxon>Mucoromycota</taxon>
        <taxon>Glomeromycotina</taxon>
        <taxon>Glomeromycetes</taxon>
        <taxon>Glomerales</taxon>
        <taxon>Glomeraceae</taxon>
        <taxon>Rhizophagus</taxon>
    </lineage>
</organism>
<feature type="transmembrane region" description="Helical" evidence="6">
    <location>
        <begin position="308"/>
        <end position="329"/>
    </location>
</feature>